<evidence type="ECO:0000313" key="10">
    <source>
        <dbReference type="EMBL" id="MCI2285905.1"/>
    </source>
</evidence>
<dbReference type="InterPro" id="IPR051470">
    <property type="entry name" value="Thiol:disulfide_interchange"/>
</dbReference>
<evidence type="ECO:0000256" key="5">
    <source>
        <dbReference type="ARBA" id="ARBA00023157"/>
    </source>
</evidence>
<evidence type="ECO:0000256" key="7">
    <source>
        <dbReference type="RuleBase" id="RU364038"/>
    </source>
</evidence>
<comment type="subcellular location">
    <subcellularLocation>
        <location evidence="1 7">Periplasm</location>
    </subcellularLocation>
</comment>
<dbReference type="SUPFAM" id="SSF54423">
    <property type="entry name" value="DsbC/DsbG N-terminal domain-like"/>
    <property type="match status" value="1"/>
</dbReference>
<dbReference type="Pfam" id="PF13098">
    <property type="entry name" value="Thioredoxin_2"/>
    <property type="match status" value="1"/>
</dbReference>
<dbReference type="PROSITE" id="PS00194">
    <property type="entry name" value="THIOREDOXIN_1"/>
    <property type="match status" value="1"/>
</dbReference>
<dbReference type="PANTHER" id="PTHR35272:SF3">
    <property type="entry name" value="THIOL:DISULFIDE INTERCHANGE PROTEIN DSBC"/>
    <property type="match status" value="1"/>
</dbReference>
<name>A0ABS9X6N6_9GAMM</name>
<reference evidence="10" key="1">
    <citation type="submission" date="2022-01" db="EMBL/GenBank/DDBJ databases">
        <title>Colwellia maritima, isolated from seawater.</title>
        <authorList>
            <person name="Kristyanto S."/>
            <person name="Jung J."/>
            <person name="Jeon C.O."/>
        </authorList>
    </citation>
    <scope>NUCLEOTIDE SEQUENCE</scope>
    <source>
        <strain evidence="10">MSW7</strain>
    </source>
</reference>
<evidence type="ECO:0000313" key="11">
    <source>
        <dbReference type="Proteomes" id="UP001139646"/>
    </source>
</evidence>
<dbReference type="EMBL" id="JAKKSL010000007">
    <property type="protein sequence ID" value="MCI2285905.1"/>
    <property type="molecule type" value="Genomic_DNA"/>
</dbReference>
<dbReference type="Proteomes" id="UP001139646">
    <property type="component" value="Unassembled WGS sequence"/>
</dbReference>
<dbReference type="CDD" id="cd03020">
    <property type="entry name" value="DsbA_DsbC_DsbG"/>
    <property type="match status" value="1"/>
</dbReference>
<comment type="function">
    <text evidence="7">Required for disulfide bond formation in some periplasmic proteins. Acts by transferring its disulfide bond to other proteins and is reduced in the process.</text>
</comment>
<evidence type="ECO:0000259" key="8">
    <source>
        <dbReference type="Pfam" id="PF10411"/>
    </source>
</evidence>
<accession>A0ABS9X6N6</accession>
<evidence type="ECO:0000259" key="9">
    <source>
        <dbReference type="Pfam" id="PF13098"/>
    </source>
</evidence>
<gene>
    <name evidence="10" type="ORF">L3081_24070</name>
</gene>
<comment type="similarity">
    <text evidence="2 7">Belongs to the thioredoxin family. DsbC subfamily.</text>
</comment>
<dbReference type="InterPro" id="IPR018950">
    <property type="entry name" value="DiS-bond_isomerase_DsbC/G_N"/>
</dbReference>
<feature type="chain" id="PRO_5044958594" description="Thiol:disulfide interchange protein" evidence="7">
    <location>
        <begin position="21"/>
        <end position="248"/>
    </location>
</feature>
<comment type="caution">
    <text evidence="10">The sequence shown here is derived from an EMBL/GenBank/DDBJ whole genome shotgun (WGS) entry which is preliminary data.</text>
</comment>
<dbReference type="InterPro" id="IPR017937">
    <property type="entry name" value="Thioredoxin_CS"/>
</dbReference>
<dbReference type="Gene3D" id="3.10.450.70">
    <property type="entry name" value="Disulphide bond isomerase, DsbC/G, N-terminal"/>
    <property type="match status" value="1"/>
</dbReference>
<keyword evidence="4 7" id="KW-0574">Periplasm</keyword>
<organism evidence="10 11">
    <name type="scientific">Colwellia maritima</name>
    <dbReference type="NCBI Taxonomy" id="2912588"/>
    <lineage>
        <taxon>Bacteria</taxon>
        <taxon>Pseudomonadati</taxon>
        <taxon>Pseudomonadota</taxon>
        <taxon>Gammaproteobacteria</taxon>
        <taxon>Alteromonadales</taxon>
        <taxon>Colwelliaceae</taxon>
        <taxon>Colwellia</taxon>
    </lineage>
</organism>
<dbReference type="InterPro" id="IPR036249">
    <property type="entry name" value="Thioredoxin-like_sf"/>
</dbReference>
<feature type="domain" description="Thioredoxin-like fold" evidence="9">
    <location>
        <begin position="110"/>
        <end position="243"/>
    </location>
</feature>
<keyword evidence="11" id="KW-1185">Reference proteome</keyword>
<keyword evidence="6 7" id="KW-0676">Redox-active center</keyword>
<keyword evidence="5" id="KW-1015">Disulfide bond</keyword>
<protein>
    <recommendedName>
        <fullName evidence="7">Thiol:disulfide interchange protein</fullName>
    </recommendedName>
</protein>
<dbReference type="InterPro" id="IPR033954">
    <property type="entry name" value="DiS-bond_Isoase_DsbC/G"/>
</dbReference>
<sequence>MNKTLVTTIMAAALSFGVAADEINKSNISKKLQTITPFAVQSVTDSVVDGLYEVVTGKGIFYTTKDGEYLFSGSIHEFKPGLRNITSERKAEIASVDIDKLRSSFVTYKAPNEKHEVLVFFDTTCGYCRKMHNEMSQYNAAGITVHYAMYPRNGISKSSANGETFTPTYNSMMNVVCSNNPTSTMDMVMRGTDVAPQACDNSIKEHYELGSALGVRGTPAVYAMDGKSVMGGYAQRQALLKKLNEIKG</sequence>
<dbReference type="PANTHER" id="PTHR35272">
    <property type="entry name" value="THIOL:DISULFIDE INTERCHANGE PROTEIN DSBC-RELATED"/>
    <property type="match status" value="1"/>
</dbReference>
<proteinExistence type="inferred from homology"/>
<dbReference type="SUPFAM" id="SSF52833">
    <property type="entry name" value="Thioredoxin-like"/>
    <property type="match status" value="1"/>
</dbReference>
<evidence type="ECO:0000256" key="1">
    <source>
        <dbReference type="ARBA" id="ARBA00004418"/>
    </source>
</evidence>
<dbReference type="RefSeq" id="WP_242288921.1">
    <property type="nucleotide sequence ID" value="NZ_JAKKSL010000007.1"/>
</dbReference>
<evidence type="ECO:0000256" key="6">
    <source>
        <dbReference type="ARBA" id="ARBA00023284"/>
    </source>
</evidence>
<dbReference type="Pfam" id="PF10411">
    <property type="entry name" value="DsbC_N"/>
    <property type="match status" value="1"/>
</dbReference>
<dbReference type="InterPro" id="IPR009094">
    <property type="entry name" value="DiS-bond_isomerase_DsbC/G_N_sf"/>
</dbReference>
<feature type="signal peptide" evidence="7">
    <location>
        <begin position="1"/>
        <end position="20"/>
    </location>
</feature>
<dbReference type="Gene3D" id="3.40.30.10">
    <property type="entry name" value="Glutaredoxin"/>
    <property type="match status" value="1"/>
</dbReference>
<evidence type="ECO:0000256" key="2">
    <source>
        <dbReference type="ARBA" id="ARBA00009813"/>
    </source>
</evidence>
<evidence type="ECO:0000256" key="4">
    <source>
        <dbReference type="ARBA" id="ARBA00022764"/>
    </source>
</evidence>
<dbReference type="InterPro" id="IPR012336">
    <property type="entry name" value="Thioredoxin-like_fold"/>
</dbReference>
<keyword evidence="3 7" id="KW-0732">Signal</keyword>
<evidence type="ECO:0000256" key="3">
    <source>
        <dbReference type="ARBA" id="ARBA00022729"/>
    </source>
</evidence>
<feature type="domain" description="Disulphide bond isomerase DsbC/G N-terminal" evidence="8">
    <location>
        <begin position="24"/>
        <end position="86"/>
    </location>
</feature>